<keyword evidence="2" id="KW-0479">Metal-binding</keyword>
<accession>A0A656HC98</accession>
<dbReference type="InterPro" id="IPR011057">
    <property type="entry name" value="Mss4-like_sf"/>
</dbReference>
<reference evidence="7" key="1">
    <citation type="journal article" date="2011" name="Stand. Genomic Sci.">
        <title>Genome sequence of the filamentous, gliding Thiothrix nivea neotype strain (JP2(T)).</title>
        <authorList>
            <person name="Lapidus A."/>
            <person name="Nolan M."/>
            <person name="Lucas S."/>
            <person name="Glavina Del Rio T."/>
            <person name="Tice H."/>
            <person name="Cheng J.F."/>
            <person name="Tapia R."/>
            <person name="Han C."/>
            <person name="Goodwin L."/>
            <person name="Pitluck S."/>
            <person name="Liolios K."/>
            <person name="Pagani I."/>
            <person name="Ivanova N."/>
            <person name="Huntemann M."/>
            <person name="Mavromatis K."/>
            <person name="Mikhailova N."/>
            <person name="Pati A."/>
            <person name="Chen A."/>
            <person name="Palaniappan K."/>
            <person name="Land M."/>
            <person name="Brambilla E.M."/>
            <person name="Rohde M."/>
            <person name="Abt B."/>
            <person name="Verbarg S."/>
            <person name="Goker M."/>
            <person name="Bristow J."/>
            <person name="Eisen J.A."/>
            <person name="Markowitz V."/>
            <person name="Hugenholtz P."/>
            <person name="Kyrpides N.C."/>
            <person name="Klenk H.P."/>
            <person name="Woyke T."/>
        </authorList>
    </citation>
    <scope>NUCLEOTIDE SEQUENCE [LARGE SCALE GENOMIC DNA]</scope>
    <source>
        <strain evidence="7">ATCC 35100 / DSM 5205 / JP2</strain>
    </source>
</reference>
<dbReference type="AlphaFoldDB" id="A0A656HC98"/>
<proteinExistence type="inferred from homology"/>
<keyword evidence="3" id="KW-0862">Zinc</keyword>
<feature type="domain" description="CENP-V/GFA" evidence="5">
    <location>
        <begin position="1"/>
        <end position="117"/>
    </location>
</feature>
<dbReference type="RefSeq" id="WP_002708703.1">
    <property type="nucleotide sequence ID" value="NZ_JH651384.1"/>
</dbReference>
<protein>
    <submittedName>
        <fullName evidence="6">Glutathione-dependent formaldehyde-activating GFA</fullName>
    </submittedName>
</protein>
<dbReference type="EMBL" id="JH651384">
    <property type="protein sequence ID" value="EIJ34781.1"/>
    <property type="molecule type" value="Genomic_DNA"/>
</dbReference>
<keyword evidence="4" id="KW-0456">Lyase</keyword>
<dbReference type="GO" id="GO:0016846">
    <property type="term" value="F:carbon-sulfur lyase activity"/>
    <property type="evidence" value="ECO:0007669"/>
    <property type="project" value="InterPro"/>
</dbReference>
<sequence>MKGSCFCGSIAFDIAGELPDVYQCHCSECRKTTGAAASAGLILAKENFRWLQGEELIRTFLKDSGFRVHFCGNCGSPVPNPINRFPRFMWVPAGLMDDELPVKVANHVFVASKAAWDDIGGTATQHQDVPDNLSVLVQKVLE</sequence>
<evidence type="ECO:0000256" key="3">
    <source>
        <dbReference type="ARBA" id="ARBA00022833"/>
    </source>
</evidence>
<dbReference type="OrthoDB" id="4188830at2"/>
<evidence type="ECO:0000259" key="5">
    <source>
        <dbReference type="PROSITE" id="PS51891"/>
    </source>
</evidence>
<evidence type="ECO:0000313" key="7">
    <source>
        <dbReference type="Proteomes" id="UP000005317"/>
    </source>
</evidence>
<gene>
    <name evidence="6" type="ORF">Thini_2216</name>
</gene>
<dbReference type="InterPro" id="IPR006913">
    <property type="entry name" value="CENP-V/GFA"/>
</dbReference>
<comment type="similarity">
    <text evidence="1">Belongs to the Gfa family.</text>
</comment>
<evidence type="ECO:0000256" key="4">
    <source>
        <dbReference type="ARBA" id="ARBA00023239"/>
    </source>
</evidence>
<evidence type="ECO:0000256" key="1">
    <source>
        <dbReference type="ARBA" id="ARBA00005495"/>
    </source>
</evidence>
<evidence type="ECO:0000256" key="2">
    <source>
        <dbReference type="ARBA" id="ARBA00022723"/>
    </source>
</evidence>
<dbReference type="Pfam" id="PF04828">
    <property type="entry name" value="GFA"/>
    <property type="match status" value="1"/>
</dbReference>
<keyword evidence="7" id="KW-1185">Reference proteome</keyword>
<dbReference type="PANTHER" id="PTHR33337">
    <property type="entry name" value="GFA DOMAIN-CONTAINING PROTEIN"/>
    <property type="match status" value="1"/>
</dbReference>
<name>A0A656HC98_THINJ</name>
<dbReference type="GO" id="GO:0046872">
    <property type="term" value="F:metal ion binding"/>
    <property type="evidence" value="ECO:0007669"/>
    <property type="project" value="UniProtKB-KW"/>
</dbReference>
<dbReference type="Proteomes" id="UP000005317">
    <property type="component" value="Unassembled WGS sequence"/>
</dbReference>
<evidence type="ECO:0000313" key="6">
    <source>
        <dbReference type="EMBL" id="EIJ34781.1"/>
    </source>
</evidence>
<dbReference type="PROSITE" id="PS51891">
    <property type="entry name" value="CENP_V_GFA"/>
    <property type="match status" value="1"/>
</dbReference>
<dbReference type="SUPFAM" id="SSF51316">
    <property type="entry name" value="Mss4-like"/>
    <property type="match status" value="1"/>
</dbReference>
<dbReference type="Gene3D" id="3.90.1590.10">
    <property type="entry name" value="glutathione-dependent formaldehyde- activating enzyme (gfa)"/>
    <property type="match status" value="1"/>
</dbReference>
<dbReference type="PANTHER" id="PTHR33337:SF40">
    <property type="entry name" value="CENP-V_GFA DOMAIN-CONTAINING PROTEIN-RELATED"/>
    <property type="match status" value="1"/>
</dbReference>
<organism evidence="6 7">
    <name type="scientific">Thiothrix nivea (strain ATCC 35100 / DSM 5205 / JP2)</name>
    <dbReference type="NCBI Taxonomy" id="870187"/>
    <lineage>
        <taxon>Bacteria</taxon>
        <taxon>Pseudomonadati</taxon>
        <taxon>Pseudomonadota</taxon>
        <taxon>Gammaproteobacteria</taxon>
        <taxon>Thiotrichales</taxon>
        <taxon>Thiotrichaceae</taxon>
        <taxon>Thiothrix</taxon>
    </lineage>
</organism>